<protein>
    <submittedName>
        <fullName evidence="1">Uncharacterized protein</fullName>
    </submittedName>
</protein>
<reference evidence="1 2" key="1">
    <citation type="submission" date="2020-08" db="EMBL/GenBank/DDBJ databases">
        <authorList>
            <person name="Koutsovoulos G."/>
            <person name="Danchin GJ E."/>
        </authorList>
    </citation>
    <scope>NUCLEOTIDE SEQUENCE [LARGE SCALE GENOMIC DNA]</scope>
</reference>
<evidence type="ECO:0000313" key="1">
    <source>
        <dbReference type="EMBL" id="CAD2199099.1"/>
    </source>
</evidence>
<dbReference type="Proteomes" id="UP000580250">
    <property type="component" value="Unassembled WGS sequence"/>
</dbReference>
<proteinExistence type="predicted"/>
<dbReference type="AlphaFoldDB" id="A0A6V7XIA0"/>
<organism evidence="1 2">
    <name type="scientific">Meloidogyne enterolobii</name>
    <name type="common">Root-knot nematode worm</name>
    <name type="synonym">Meloidogyne mayaguensis</name>
    <dbReference type="NCBI Taxonomy" id="390850"/>
    <lineage>
        <taxon>Eukaryota</taxon>
        <taxon>Metazoa</taxon>
        <taxon>Ecdysozoa</taxon>
        <taxon>Nematoda</taxon>
        <taxon>Chromadorea</taxon>
        <taxon>Rhabditida</taxon>
        <taxon>Tylenchina</taxon>
        <taxon>Tylenchomorpha</taxon>
        <taxon>Tylenchoidea</taxon>
        <taxon>Meloidogynidae</taxon>
        <taxon>Meloidogyninae</taxon>
        <taxon>Meloidogyne</taxon>
    </lineage>
</organism>
<gene>
    <name evidence="1" type="ORF">MENT_LOCUS52466</name>
</gene>
<sequence length="57" mass="6725">MYYICFDQPNKNQKIINQNTILNNELNRQNDSSNLVLGLGGRTFERFVFMRVLNCIL</sequence>
<comment type="caution">
    <text evidence="1">The sequence shown here is derived from an EMBL/GenBank/DDBJ whole genome shotgun (WGS) entry which is preliminary data.</text>
</comment>
<evidence type="ECO:0000313" key="2">
    <source>
        <dbReference type="Proteomes" id="UP000580250"/>
    </source>
</evidence>
<accession>A0A6V7XIA0</accession>
<dbReference type="EMBL" id="CAJEWN010001648">
    <property type="protein sequence ID" value="CAD2199099.1"/>
    <property type="molecule type" value="Genomic_DNA"/>
</dbReference>
<name>A0A6V7XIA0_MELEN</name>